<dbReference type="EMBL" id="SNVW01000005">
    <property type="protein sequence ID" value="TDN44305.1"/>
    <property type="molecule type" value="Genomic_DNA"/>
</dbReference>
<reference evidence="5 6" key="1">
    <citation type="submission" date="2019-03" db="EMBL/GenBank/DDBJ databases">
        <title>Genomic analyses of the natural microbiome of Caenorhabditis elegans.</title>
        <authorList>
            <person name="Samuel B."/>
        </authorList>
    </citation>
    <scope>NUCLEOTIDE SEQUENCE [LARGE SCALE GENOMIC DNA]</scope>
    <source>
        <strain evidence="5 6">JUb65</strain>
    </source>
</reference>
<protein>
    <submittedName>
        <fullName evidence="5">Spermidine/putrescine transport system substrate-binding protein</fullName>
    </submittedName>
</protein>
<dbReference type="RefSeq" id="WP_208108875.1">
    <property type="nucleotide sequence ID" value="NZ_SNVW01000005.1"/>
</dbReference>
<dbReference type="PROSITE" id="PS51318">
    <property type="entry name" value="TAT"/>
    <property type="match status" value="1"/>
</dbReference>
<keyword evidence="2" id="KW-0813">Transport</keyword>
<organism evidence="5 6">
    <name type="scientific">Curtobacterium flaccumfaciens</name>
    <dbReference type="NCBI Taxonomy" id="2035"/>
    <lineage>
        <taxon>Bacteria</taxon>
        <taxon>Bacillati</taxon>
        <taxon>Actinomycetota</taxon>
        <taxon>Actinomycetes</taxon>
        <taxon>Micrococcales</taxon>
        <taxon>Microbacteriaceae</taxon>
        <taxon>Curtobacterium</taxon>
    </lineage>
</organism>
<dbReference type="Pfam" id="PF13343">
    <property type="entry name" value="SBP_bac_6"/>
    <property type="match status" value="1"/>
</dbReference>
<keyword evidence="3" id="KW-0732">Signal</keyword>
<comment type="subcellular location">
    <subcellularLocation>
        <location evidence="1">Periplasm</location>
    </subcellularLocation>
</comment>
<proteinExistence type="predicted"/>
<comment type="caution">
    <text evidence="5">The sequence shown here is derived from an EMBL/GenBank/DDBJ whole genome shotgun (WGS) entry which is preliminary data.</text>
</comment>
<dbReference type="Gene3D" id="3.40.190.10">
    <property type="entry name" value="Periplasmic binding protein-like II"/>
    <property type="match status" value="2"/>
</dbReference>
<dbReference type="GO" id="GO:0015846">
    <property type="term" value="P:polyamine transport"/>
    <property type="evidence" value="ECO:0007669"/>
    <property type="project" value="InterPro"/>
</dbReference>
<dbReference type="SUPFAM" id="SSF53850">
    <property type="entry name" value="Periplasmic binding protein-like II"/>
    <property type="match status" value="1"/>
</dbReference>
<keyword evidence="4" id="KW-0574">Periplasm</keyword>
<dbReference type="CDD" id="cd13590">
    <property type="entry name" value="PBP2_PotD_PotF_like"/>
    <property type="match status" value="1"/>
</dbReference>
<dbReference type="GO" id="GO:0019808">
    <property type="term" value="F:polyamine binding"/>
    <property type="evidence" value="ECO:0007669"/>
    <property type="project" value="InterPro"/>
</dbReference>
<dbReference type="InterPro" id="IPR006311">
    <property type="entry name" value="TAT_signal"/>
</dbReference>
<dbReference type="GO" id="GO:0042597">
    <property type="term" value="C:periplasmic space"/>
    <property type="evidence" value="ECO:0007669"/>
    <property type="project" value="UniProtKB-SubCell"/>
</dbReference>
<dbReference type="AlphaFoldDB" id="A0A4R6DHT6"/>
<evidence type="ECO:0000256" key="2">
    <source>
        <dbReference type="ARBA" id="ARBA00022448"/>
    </source>
</evidence>
<dbReference type="PANTHER" id="PTHR30222:SF17">
    <property type="entry name" value="SPERMIDINE_PUTRESCINE-BINDING PERIPLASMIC PROTEIN"/>
    <property type="match status" value="1"/>
</dbReference>
<name>A0A4R6DHT6_9MICO</name>
<sequence length="406" mass="45006">MSPAPEPGPDLLRGLTSARVSRRGLLAGGGAAAMAALLAGCSIKGSAASADDTVDWKRFWKDAKATKELKFANWPLYIDSDHGKSESLALFRKETGIDVDYQAVIQDNATFYATVSPILRAHGATGYDLVVMTNGYELTEMIKNGFVCKLDHSRLPNFAANASPAVKDPIYDPGNEHSVVWQTGFTGLAYNPKYTGRKITSFQDLLDPEFAGRIGLMSDNTELGSLALLALGIAPETSTPADWRKAQDWLRKLRPSVTGFYDQSYINRLENGDTWITQAWSGDVFQAQQSGFPHLEFVTPEEGQMTWHDNMLIPRQAANPVSALEWMNFYYTPKVAGIVEDYVNYVCPVPGAEDYVRDVLDDPTVADSPLVFPSESVLKRSHEFRVFENYDEYSEWNQVFNAVVQS</sequence>
<evidence type="ECO:0000256" key="4">
    <source>
        <dbReference type="ARBA" id="ARBA00022764"/>
    </source>
</evidence>
<dbReference type="PANTHER" id="PTHR30222">
    <property type="entry name" value="SPERMIDINE/PUTRESCINE-BINDING PERIPLASMIC PROTEIN"/>
    <property type="match status" value="1"/>
</dbReference>
<evidence type="ECO:0000256" key="3">
    <source>
        <dbReference type="ARBA" id="ARBA00022729"/>
    </source>
</evidence>
<evidence type="ECO:0000256" key="1">
    <source>
        <dbReference type="ARBA" id="ARBA00004418"/>
    </source>
</evidence>
<gene>
    <name evidence="5" type="ORF">EDF64_105137</name>
</gene>
<evidence type="ECO:0000313" key="5">
    <source>
        <dbReference type="EMBL" id="TDN44305.1"/>
    </source>
</evidence>
<dbReference type="InterPro" id="IPR001188">
    <property type="entry name" value="Sperm_putr-bd"/>
</dbReference>
<dbReference type="Proteomes" id="UP000295764">
    <property type="component" value="Unassembled WGS sequence"/>
</dbReference>
<dbReference type="PRINTS" id="PR00909">
    <property type="entry name" value="SPERMDNBNDNG"/>
</dbReference>
<evidence type="ECO:0000313" key="6">
    <source>
        <dbReference type="Proteomes" id="UP000295764"/>
    </source>
</evidence>
<accession>A0A4R6DHT6</accession>